<dbReference type="KEGG" id="pmu:PM1776"/>
<evidence type="ECO:0000313" key="3">
    <source>
        <dbReference type="Proteomes" id="UP000000809"/>
    </source>
</evidence>
<dbReference type="HOGENOM" id="CLU_2370297_0_0_6"/>
<reference evidence="2 3" key="1">
    <citation type="journal article" date="2001" name="Proc. Natl. Acad. Sci. U.S.A.">
        <title>Complete genomic sequence of Pasteurella multocida Pm70.</title>
        <authorList>
            <person name="May B.J."/>
            <person name="Zhang Q."/>
            <person name="Li L.L."/>
            <person name="Paustian M.L."/>
            <person name="Whittam T.S."/>
            <person name="Kapur V."/>
        </authorList>
    </citation>
    <scope>NUCLEOTIDE SEQUENCE [LARGE SCALE GENOMIC DNA]</scope>
    <source>
        <strain evidence="2 3">Pm70</strain>
    </source>
</reference>
<dbReference type="Proteomes" id="UP000000809">
    <property type="component" value="Chromosome"/>
</dbReference>
<dbReference type="EMBL" id="AE004439">
    <property type="protein sequence ID" value="AAK03860.1"/>
    <property type="molecule type" value="Genomic_DNA"/>
</dbReference>
<keyword evidence="1" id="KW-0175">Coiled coil</keyword>
<name>Q9CK58_PASMU</name>
<accession>Q9CK58</accession>
<evidence type="ECO:0000313" key="2">
    <source>
        <dbReference type="EMBL" id="AAK03860.1"/>
    </source>
</evidence>
<feature type="coiled-coil region" evidence="1">
    <location>
        <begin position="68"/>
        <end position="95"/>
    </location>
</feature>
<protein>
    <submittedName>
        <fullName evidence="2">Uncharacterized protein</fullName>
    </submittedName>
</protein>
<dbReference type="EnsemblBacteria" id="AAK03860">
    <property type="protein sequence ID" value="AAK03860"/>
    <property type="gene ID" value="PM1776"/>
</dbReference>
<evidence type="ECO:0000256" key="1">
    <source>
        <dbReference type="SAM" id="Coils"/>
    </source>
</evidence>
<organism evidence="2 3">
    <name type="scientific">Pasteurella multocida (strain Pm70)</name>
    <dbReference type="NCBI Taxonomy" id="272843"/>
    <lineage>
        <taxon>Bacteria</taxon>
        <taxon>Pseudomonadati</taxon>
        <taxon>Pseudomonadota</taxon>
        <taxon>Gammaproteobacteria</taxon>
        <taxon>Pasteurellales</taxon>
        <taxon>Pasteurellaceae</taxon>
        <taxon>Pasteurella</taxon>
    </lineage>
</organism>
<keyword evidence="3" id="KW-1185">Reference proteome</keyword>
<sequence>MGKEMEIKNKIAKRFLLPNAVQHYLVRATTYSFLSLDDDNELYPLSEVILLQKEKVLEIEREYKQCPTEFLLGQLLKAKQTLNKLEKRLSEVEKK</sequence>
<dbReference type="STRING" id="272843.PM1776"/>
<dbReference type="AlphaFoldDB" id="Q9CK58"/>
<proteinExistence type="predicted"/>
<gene>
    <name evidence="2" type="ordered locus">PM1776</name>
</gene>